<dbReference type="PANTHER" id="PTHR22443:SF16">
    <property type="entry name" value="KAT8 REGULATORY NSL COMPLEX SUBUNIT 1-LIKE PROTEIN"/>
    <property type="match status" value="1"/>
</dbReference>
<organism evidence="3 4">
    <name type="scientific">Gadus morhua</name>
    <name type="common">Atlantic cod</name>
    <dbReference type="NCBI Taxonomy" id="8049"/>
    <lineage>
        <taxon>Eukaryota</taxon>
        <taxon>Metazoa</taxon>
        <taxon>Chordata</taxon>
        <taxon>Craniata</taxon>
        <taxon>Vertebrata</taxon>
        <taxon>Euteleostomi</taxon>
        <taxon>Actinopterygii</taxon>
        <taxon>Neopterygii</taxon>
        <taxon>Teleostei</taxon>
        <taxon>Neoteleostei</taxon>
        <taxon>Acanthomorphata</taxon>
        <taxon>Zeiogadaria</taxon>
        <taxon>Gadariae</taxon>
        <taxon>Gadiformes</taxon>
        <taxon>Gadoidei</taxon>
        <taxon>Gadidae</taxon>
        <taxon>Gadus</taxon>
    </lineage>
</organism>
<feature type="region of interest" description="Disordered" evidence="1">
    <location>
        <begin position="638"/>
        <end position="657"/>
    </location>
</feature>
<proteinExistence type="predicted"/>
<dbReference type="InterPro" id="IPR029332">
    <property type="entry name" value="PEHE_dom"/>
</dbReference>
<gene>
    <name evidence="3" type="primary">kansl1l</name>
</gene>
<evidence type="ECO:0000256" key="1">
    <source>
        <dbReference type="SAM" id="MobiDB-lite"/>
    </source>
</evidence>
<accession>A0A8C5BZQ7</accession>
<feature type="region of interest" description="Disordered" evidence="1">
    <location>
        <begin position="861"/>
        <end position="889"/>
    </location>
</feature>
<evidence type="ECO:0000313" key="3">
    <source>
        <dbReference type="Ensembl" id="ENSGMOP00000053656.1"/>
    </source>
</evidence>
<dbReference type="GeneTree" id="ENSGT00530000063688"/>
<reference evidence="3" key="2">
    <citation type="submission" date="2025-09" db="UniProtKB">
        <authorList>
            <consortium name="Ensembl"/>
        </authorList>
    </citation>
    <scope>IDENTIFICATION</scope>
</reference>
<dbReference type="PROSITE" id="PS52052">
    <property type="entry name" value="PEHE"/>
    <property type="match status" value="1"/>
</dbReference>
<name>A0A8C5BZQ7_GADMO</name>
<dbReference type="Proteomes" id="UP000694546">
    <property type="component" value="Chromosome 20"/>
</dbReference>
<dbReference type="Pfam" id="PF15275">
    <property type="entry name" value="PEHE"/>
    <property type="match status" value="1"/>
</dbReference>
<feature type="domain" description="PEHE" evidence="2">
    <location>
        <begin position="804"/>
        <end position="927"/>
    </location>
</feature>
<reference evidence="3" key="1">
    <citation type="submission" date="2025-08" db="UniProtKB">
        <authorList>
            <consortium name="Ensembl"/>
        </authorList>
    </citation>
    <scope>IDENTIFICATION</scope>
</reference>
<dbReference type="AlphaFoldDB" id="A0A8C5BZQ7"/>
<dbReference type="GO" id="GO:0035035">
    <property type="term" value="F:histone acetyltransferase binding"/>
    <property type="evidence" value="ECO:0007669"/>
    <property type="project" value="TreeGrafter"/>
</dbReference>
<feature type="region of interest" description="Disordered" evidence="1">
    <location>
        <begin position="21"/>
        <end position="136"/>
    </location>
</feature>
<feature type="region of interest" description="Disordered" evidence="1">
    <location>
        <begin position="401"/>
        <end position="449"/>
    </location>
</feature>
<dbReference type="Ensembl" id="ENSGMOT00000042357.1">
    <property type="protein sequence ID" value="ENSGMOP00000053656.1"/>
    <property type="gene ID" value="ENSGMOG00000034415.1"/>
</dbReference>
<dbReference type="GO" id="GO:0044545">
    <property type="term" value="C:NSL complex"/>
    <property type="evidence" value="ECO:0007669"/>
    <property type="project" value="TreeGrafter"/>
</dbReference>
<dbReference type="PANTHER" id="PTHR22443">
    <property type="entry name" value="NON-SPECIFIC LETHAL 1, ISOFORM M"/>
    <property type="match status" value="1"/>
</dbReference>
<feature type="compositionally biased region" description="Basic residues" evidence="1">
    <location>
        <begin position="428"/>
        <end position="437"/>
    </location>
</feature>
<feature type="compositionally biased region" description="Polar residues" evidence="1">
    <location>
        <begin position="91"/>
        <end position="105"/>
    </location>
</feature>
<dbReference type="SUPFAM" id="SSF141571">
    <property type="entry name" value="Pentapeptide repeat-like"/>
    <property type="match status" value="1"/>
</dbReference>
<dbReference type="InterPro" id="IPR026180">
    <property type="entry name" value="NSL1"/>
</dbReference>
<evidence type="ECO:0000313" key="4">
    <source>
        <dbReference type="Proteomes" id="UP000694546"/>
    </source>
</evidence>
<feature type="compositionally biased region" description="Low complexity" evidence="1">
    <location>
        <begin position="402"/>
        <end position="413"/>
    </location>
</feature>
<dbReference type="SMART" id="SM01300">
    <property type="entry name" value="PEHE"/>
    <property type="match status" value="1"/>
</dbReference>
<keyword evidence="4" id="KW-1185">Reference proteome</keyword>
<evidence type="ECO:0000259" key="2">
    <source>
        <dbReference type="PROSITE" id="PS52052"/>
    </source>
</evidence>
<feature type="compositionally biased region" description="Polar residues" evidence="1">
    <location>
        <begin position="21"/>
        <end position="76"/>
    </location>
</feature>
<sequence>MPRQNMAPALTKIAKNAQGVHLSSPNHHGLLLSSNHNGVHLSSPNDHGVPLSSSNHNEVHLSSPNDHGVPLSSSNHKGVHLSSPNHHGVHLSSSNHNGVHQSSPNHHGVHLSSPNDHGVPLSSPNGHGVHLSSHLAPAEAEGRDILDIELDLQSTMAEDDYPQKLWLSPSFLPFLHSCLPGGLLEFSDNADLPPFQHQSSTDQAKPTFLPSPCSLFNILSSQKSPRDPQQLATDLQPGTMDTLFISVDGGERQESSLQPHSHGGALHNYEPDVFETHRTRTPSPEEGLTLGLRSSGPEWAQHCSVVLGPPVILEKTAGIQQKHLAVRRERCWSKLVRQIDLEGRALWLQMRPQALPMSHASQRLPGLKHQETSDAPFSAAVEPCEMAMCNKATLQGIGPEFSLDSEATDSSSSSDDDDDRDVDEGRPRLQRSKRRRDNQKILPGSPTSNELRWLGDRAEMGSRWSWLVLRLAELEGRIQHLVELLKHFHSTKVGVVLGDSQSLTDQQQIQQTLLKETLGLSCTARVRGGELPWDADYEHSSPTCLLRNIERQSAQLSQIVTSLSPCSSPHSKAPHTLMGVTKTAYSPQGAENKRRRLSIQGRHRALRRPLKGFCARTRPLLTYHKHRLFTMEEAGPGALQAGQSTSPPSSSSWEPVAQCAVPSGPLSISPGGSLTCGATHSKPPPPSCSSDSPCCSHFQRTPSGERWSQRPIEVDVAEPCDPSLSWDGLHRSGEEGLSDLLCDHHEISELLEETYTEYQKHTRMLASRGPVHRRKGETLYGLDNIIIPMSLAPGAKVEAKQYKHILTPSWRLVSMQTSQEMRGEEEGDEVEGMTEEVFLQRHLEPERREMLRWSSWGRRRCRHRSTRPSGGEGPCSLGEEESSMESSPALLEMDEHSGMEDKRMPASPWEPRSFPLTEAAEEKALPSVDAKESTVLRRSLPFSILSSYGASSVPSVGKNRNSMVPLCSC</sequence>
<protein>
    <recommendedName>
        <fullName evidence="2">PEHE domain-containing protein</fullName>
    </recommendedName>
</protein>